<dbReference type="Proteomes" id="UP001353858">
    <property type="component" value="Unassembled WGS sequence"/>
</dbReference>
<evidence type="ECO:0000256" key="1">
    <source>
        <dbReference type="ARBA" id="ARBA00022801"/>
    </source>
</evidence>
<dbReference type="GO" id="GO:0016891">
    <property type="term" value="F:RNA endonuclease activity producing 5'-phosphomonoesters, hydrolytic mechanism"/>
    <property type="evidence" value="ECO:0007669"/>
    <property type="project" value="TreeGrafter"/>
</dbReference>
<keyword evidence="9" id="KW-1185">Reference proteome</keyword>
<protein>
    <recommendedName>
        <fullName evidence="5">Mitochondrial cardiolipin hydrolase</fullName>
    </recommendedName>
    <alternativeName>
        <fullName evidence="6">Mitochondrial phospholipase</fullName>
    </alternativeName>
</protein>
<dbReference type="Gene3D" id="3.30.870.10">
    <property type="entry name" value="Endonuclease Chain A"/>
    <property type="match status" value="1"/>
</dbReference>
<evidence type="ECO:0000256" key="3">
    <source>
        <dbReference type="ARBA" id="ARBA00023098"/>
    </source>
</evidence>
<dbReference type="PANTHER" id="PTHR43856">
    <property type="entry name" value="CARDIOLIPIN HYDROLASE"/>
    <property type="match status" value="1"/>
</dbReference>
<dbReference type="PANTHER" id="PTHR43856:SF1">
    <property type="entry name" value="MITOCHONDRIAL CARDIOLIPIN HYDROLASE"/>
    <property type="match status" value="1"/>
</dbReference>
<dbReference type="GO" id="GO:0005739">
    <property type="term" value="C:mitochondrion"/>
    <property type="evidence" value="ECO:0007669"/>
    <property type="project" value="TreeGrafter"/>
</dbReference>
<dbReference type="PROSITE" id="PS50035">
    <property type="entry name" value="PLD"/>
    <property type="match status" value="1"/>
</dbReference>
<proteinExistence type="inferred from homology"/>
<dbReference type="EMBL" id="JARPUR010000004">
    <property type="protein sequence ID" value="KAK4876508.1"/>
    <property type="molecule type" value="Genomic_DNA"/>
</dbReference>
<gene>
    <name evidence="8" type="ORF">RN001_009014</name>
</gene>
<evidence type="ECO:0000256" key="4">
    <source>
        <dbReference type="ARBA" id="ARBA00038012"/>
    </source>
</evidence>
<reference evidence="9" key="1">
    <citation type="submission" date="2023-01" db="EMBL/GenBank/DDBJ databases">
        <title>Key to firefly adult light organ development and bioluminescence: homeobox transcription factors regulate luciferase expression and transportation to peroxisome.</title>
        <authorList>
            <person name="Fu X."/>
        </authorList>
    </citation>
    <scope>NUCLEOTIDE SEQUENCE [LARGE SCALE GENOMIC DNA]</scope>
</reference>
<name>A0AAN7SMP0_9COLE</name>
<evidence type="ECO:0000256" key="2">
    <source>
        <dbReference type="ARBA" id="ARBA00022963"/>
    </source>
</evidence>
<evidence type="ECO:0000256" key="6">
    <source>
        <dbReference type="ARBA" id="ARBA00043167"/>
    </source>
</evidence>
<evidence type="ECO:0000256" key="5">
    <source>
        <dbReference type="ARBA" id="ARBA00040549"/>
    </source>
</evidence>
<accession>A0AAN7SMP0</accession>
<dbReference type="InterPro" id="IPR025202">
    <property type="entry name" value="PLD-like_dom"/>
</dbReference>
<dbReference type="SUPFAM" id="SSF56024">
    <property type="entry name" value="Phospholipase D/nuclease"/>
    <property type="match status" value="1"/>
</dbReference>
<dbReference type="InterPro" id="IPR051406">
    <property type="entry name" value="PLD_domain"/>
</dbReference>
<feature type="domain" description="PLD phosphodiesterase" evidence="7">
    <location>
        <begin position="26"/>
        <end position="58"/>
    </location>
</feature>
<comment type="caution">
    <text evidence="8">The sequence shown here is derived from an EMBL/GenBank/DDBJ whole genome shotgun (WGS) entry which is preliminary data.</text>
</comment>
<dbReference type="GO" id="GO:0034587">
    <property type="term" value="P:piRNA processing"/>
    <property type="evidence" value="ECO:0007669"/>
    <property type="project" value="TreeGrafter"/>
</dbReference>
<dbReference type="AlphaFoldDB" id="A0AAN7SMP0"/>
<keyword evidence="3" id="KW-0443">Lipid metabolism</keyword>
<keyword evidence="2" id="KW-0442">Lipid degradation</keyword>
<dbReference type="InterPro" id="IPR001736">
    <property type="entry name" value="PLipase_D/transphosphatidylase"/>
</dbReference>
<evidence type="ECO:0000313" key="9">
    <source>
        <dbReference type="Proteomes" id="UP001353858"/>
    </source>
</evidence>
<dbReference type="GO" id="GO:0016042">
    <property type="term" value="P:lipid catabolic process"/>
    <property type="evidence" value="ECO:0007669"/>
    <property type="project" value="UniProtKB-KW"/>
</dbReference>
<comment type="similarity">
    <text evidence="4">Belongs to the phospholipase D family. MitoPLD/Zucchini subfamily.</text>
</comment>
<keyword evidence="1" id="KW-0378">Hydrolase</keyword>
<sequence length="92" mass="10670">MAENPASKIMHLKEQGLKLKVQPSGRDNLLHHKFCLIDENHPKDSKIFFGTLNLTLQGMTSNFDAIIFTNNVQIVQKYRDEFEFLWSSFKSV</sequence>
<organism evidence="8 9">
    <name type="scientific">Aquatica leii</name>
    <dbReference type="NCBI Taxonomy" id="1421715"/>
    <lineage>
        <taxon>Eukaryota</taxon>
        <taxon>Metazoa</taxon>
        <taxon>Ecdysozoa</taxon>
        <taxon>Arthropoda</taxon>
        <taxon>Hexapoda</taxon>
        <taxon>Insecta</taxon>
        <taxon>Pterygota</taxon>
        <taxon>Neoptera</taxon>
        <taxon>Endopterygota</taxon>
        <taxon>Coleoptera</taxon>
        <taxon>Polyphaga</taxon>
        <taxon>Elateriformia</taxon>
        <taxon>Elateroidea</taxon>
        <taxon>Lampyridae</taxon>
        <taxon>Luciolinae</taxon>
        <taxon>Aquatica</taxon>
    </lineage>
</organism>
<evidence type="ECO:0000313" key="8">
    <source>
        <dbReference type="EMBL" id="KAK4876508.1"/>
    </source>
</evidence>
<evidence type="ECO:0000259" key="7">
    <source>
        <dbReference type="PROSITE" id="PS50035"/>
    </source>
</evidence>
<dbReference type="Pfam" id="PF13091">
    <property type="entry name" value="PLDc_2"/>
    <property type="match status" value="1"/>
</dbReference>